<sequence>MRSNFFLAAALAAAFFTTQARADIHRGCSGSVQSSAVAWINKAGEHIKRGNQEAAPSELIVDLEGRGFCKRRTQSEQCRHDARDAIKACANWIWDHRWNTTLGERIAGCVTEFRGGPRRQGKIEDWARASEPDVNLYGDIKRTIEYNSCCVQRAHAREVWSRVFLSIGTTNTSSFATVLDCSHSEDFSGDYHSDCTKLRAEGLCGAGRIPKRVNP</sequence>
<gene>
    <name evidence="2" type="ORF">CW354_13790</name>
</gene>
<evidence type="ECO:0000313" key="3">
    <source>
        <dbReference type="Proteomes" id="UP000239504"/>
    </source>
</evidence>
<name>A0A2S7K3N4_9PROT</name>
<protein>
    <submittedName>
        <fullName evidence="2">Uncharacterized protein</fullName>
    </submittedName>
</protein>
<proteinExistence type="predicted"/>
<feature type="signal peptide" evidence="1">
    <location>
        <begin position="1"/>
        <end position="22"/>
    </location>
</feature>
<keyword evidence="1" id="KW-0732">Signal</keyword>
<dbReference type="RefSeq" id="WP_104830670.1">
    <property type="nucleotide sequence ID" value="NZ_PJCH01000010.1"/>
</dbReference>
<organism evidence="2 3">
    <name type="scientific">Hyphococcus luteus</name>
    <dbReference type="NCBI Taxonomy" id="2058213"/>
    <lineage>
        <taxon>Bacteria</taxon>
        <taxon>Pseudomonadati</taxon>
        <taxon>Pseudomonadota</taxon>
        <taxon>Alphaproteobacteria</taxon>
        <taxon>Parvularculales</taxon>
        <taxon>Parvularculaceae</taxon>
        <taxon>Hyphococcus</taxon>
    </lineage>
</organism>
<dbReference type="Proteomes" id="UP000239504">
    <property type="component" value="Unassembled WGS sequence"/>
</dbReference>
<feature type="chain" id="PRO_5015467560" evidence="1">
    <location>
        <begin position="23"/>
        <end position="215"/>
    </location>
</feature>
<evidence type="ECO:0000313" key="2">
    <source>
        <dbReference type="EMBL" id="PQA87112.1"/>
    </source>
</evidence>
<reference evidence="2 3" key="1">
    <citation type="submission" date="2017-12" db="EMBL/GenBank/DDBJ databases">
        <authorList>
            <person name="Hurst M.R.H."/>
        </authorList>
    </citation>
    <scope>NUCLEOTIDE SEQUENCE [LARGE SCALE GENOMIC DNA]</scope>
    <source>
        <strain evidence="2 3">SY-3-19</strain>
    </source>
</reference>
<dbReference type="AlphaFoldDB" id="A0A2S7K3N4"/>
<keyword evidence="3" id="KW-1185">Reference proteome</keyword>
<comment type="caution">
    <text evidence="2">The sequence shown here is derived from an EMBL/GenBank/DDBJ whole genome shotgun (WGS) entry which is preliminary data.</text>
</comment>
<evidence type="ECO:0000256" key="1">
    <source>
        <dbReference type="SAM" id="SignalP"/>
    </source>
</evidence>
<accession>A0A2S7K3N4</accession>
<dbReference type="EMBL" id="PJCH01000010">
    <property type="protein sequence ID" value="PQA87112.1"/>
    <property type="molecule type" value="Genomic_DNA"/>
</dbReference>